<keyword evidence="2 3" id="KW-0535">Nitrogen fixation</keyword>
<feature type="domain" description="Nitrogenase/oxidoreductase component 1" evidence="4">
    <location>
        <begin position="31"/>
        <end position="458"/>
    </location>
</feature>
<dbReference type="PROSITE" id="PS00090">
    <property type="entry name" value="NITROGENASE_1_2"/>
    <property type="match status" value="1"/>
</dbReference>
<dbReference type="InterPro" id="IPR000510">
    <property type="entry name" value="Nase/OxRdtase_comp1"/>
</dbReference>
<dbReference type="EC" id="1.18.6.1" evidence="5"/>
<evidence type="ECO:0000256" key="3">
    <source>
        <dbReference type="RuleBase" id="RU004021"/>
    </source>
</evidence>
<dbReference type="Pfam" id="PF00148">
    <property type="entry name" value="Oxidored_nitro"/>
    <property type="match status" value="1"/>
</dbReference>
<evidence type="ECO:0000259" key="4">
    <source>
        <dbReference type="Pfam" id="PF00148"/>
    </source>
</evidence>
<dbReference type="Gene3D" id="1.20.89.10">
    <property type="entry name" value="Nitrogenase Molybdenum-iron Protein, subunit B, domain 4"/>
    <property type="match status" value="1"/>
</dbReference>
<dbReference type="SUPFAM" id="SSF53807">
    <property type="entry name" value="Helical backbone' metal receptor"/>
    <property type="match status" value="1"/>
</dbReference>
<accession>A0A839T0X0</accession>
<evidence type="ECO:0000313" key="6">
    <source>
        <dbReference type="Proteomes" id="UP000549250"/>
    </source>
</evidence>
<dbReference type="PANTHER" id="PTHR33712:SF7">
    <property type="entry name" value="LIGHT-INDEPENDENT PROTOCHLOROPHYLLIDE REDUCTASE SUBUNIT B"/>
    <property type="match status" value="1"/>
</dbReference>
<protein>
    <submittedName>
        <fullName evidence="5">Nitrogenase molybdenum-iron protein beta chain</fullName>
        <ecNumber evidence="5">1.18.6.1</ecNumber>
    </submittedName>
</protein>
<dbReference type="PROSITE" id="PS00699">
    <property type="entry name" value="NITROGENASE_1_1"/>
    <property type="match status" value="1"/>
</dbReference>
<dbReference type="Gene3D" id="3.40.50.1980">
    <property type="entry name" value="Nitrogenase molybdenum iron protein domain"/>
    <property type="match status" value="3"/>
</dbReference>
<organism evidence="5 6">
    <name type="scientific">Azomonas macrocytogenes</name>
    <name type="common">Azotobacter macrocytogenes</name>
    <dbReference type="NCBI Taxonomy" id="69962"/>
    <lineage>
        <taxon>Bacteria</taxon>
        <taxon>Pseudomonadati</taxon>
        <taxon>Pseudomonadota</taxon>
        <taxon>Gammaproteobacteria</taxon>
        <taxon>Pseudomonadales</taxon>
        <taxon>Pseudomonadaceae</taxon>
        <taxon>Azomonas</taxon>
    </lineage>
</organism>
<evidence type="ECO:0000256" key="2">
    <source>
        <dbReference type="ARBA" id="ARBA00023231"/>
    </source>
</evidence>
<keyword evidence="6" id="KW-1185">Reference proteome</keyword>
<gene>
    <name evidence="5" type="ORF">FHR87_001586</name>
</gene>
<dbReference type="InterPro" id="IPR000318">
    <property type="entry name" value="Nase_comp1_CS"/>
</dbReference>
<comment type="caution">
    <text evidence="5">The sequence shown here is derived from an EMBL/GenBank/DDBJ whole genome shotgun (WGS) entry which is preliminary data.</text>
</comment>
<evidence type="ECO:0000313" key="5">
    <source>
        <dbReference type="EMBL" id="MBB3103191.1"/>
    </source>
</evidence>
<name>A0A839T0X0_AZOMA</name>
<sequence length="475" mass="52839">MSNCDVVTITPPDVKLTPRDREGIINPMYDCQPAGAQYAGIGIKDCIPLVHGGQGCTMFVRLLFAQHFKENFDIASTSLHEESAVFGGAKRVEEGVLVLARRYPNLRVIPIITTCSTEVIGDDIEGIIRVCNKLLEAEFPERKIYLAPVHTPSFKGSHVTGYAECVKSVFKTITAEKGKGEATGKLNIFPGWVNPGDVVLLKRYLKEMGVEGTIFMDTEDFDSPMLPNKSIETHGRTTIEDIADSANALASLALARYEGATTSELLKKTYDVPHNLVNTPYGIKNTDDMLRKIADLTGKEIPESLVHERGIALDALADLAHMFFANKKVAIFGHPDMVLGMAQFCMEIELEPVLLLIGDDQGNKYKKDPRIQELRDAAHFDIDIVHNADLWELEKRINNGLKLDLIMGHSKGRYVAIEANIPMVRVGFPTFDRAGLYRKPSIGYQGAMELAETIANTLFAHMEYTRNKEWLLNTW</sequence>
<evidence type="ECO:0000256" key="1">
    <source>
        <dbReference type="ARBA" id="ARBA00011002"/>
    </source>
</evidence>
<dbReference type="PANTHER" id="PTHR33712">
    <property type="entry name" value="LIGHT-INDEPENDENT PROTOCHLOROPHYLLIDE REDUCTASE SUBUNIT B"/>
    <property type="match status" value="1"/>
</dbReference>
<dbReference type="RefSeq" id="WP_183166146.1">
    <property type="nucleotide sequence ID" value="NZ_JACHXI010000006.1"/>
</dbReference>
<dbReference type="AlphaFoldDB" id="A0A839T0X0"/>
<keyword evidence="5" id="KW-0560">Oxidoreductase</keyword>
<proteinExistence type="inferred from homology"/>
<dbReference type="Proteomes" id="UP000549250">
    <property type="component" value="Unassembled WGS sequence"/>
</dbReference>
<dbReference type="InterPro" id="IPR050152">
    <property type="entry name" value="ChlB/BchB/BchZ"/>
</dbReference>
<reference evidence="5 6" key="1">
    <citation type="submission" date="2020-08" db="EMBL/GenBank/DDBJ databases">
        <title>Genomic Encyclopedia of Type Strains, Phase III (KMG-III): the genomes of soil and plant-associated and newly described type strains.</title>
        <authorList>
            <person name="Whitman W."/>
        </authorList>
    </citation>
    <scope>NUCLEOTIDE SEQUENCE [LARGE SCALE GENOMIC DNA]</scope>
    <source>
        <strain evidence="5 6">CECT 4462</strain>
    </source>
</reference>
<dbReference type="NCBIfam" id="TIGR02932">
    <property type="entry name" value="vnfK_nitrog"/>
    <property type="match status" value="1"/>
</dbReference>
<comment type="similarity">
    <text evidence="1 3">Belongs to the NifD/NifK/NifE/NifN family.</text>
</comment>
<dbReference type="GO" id="GO:0051536">
    <property type="term" value="F:iron-sulfur cluster binding"/>
    <property type="evidence" value="ECO:0007669"/>
    <property type="project" value="InterPro"/>
</dbReference>
<dbReference type="GO" id="GO:0016613">
    <property type="term" value="C:vanadium-iron nitrogenase complex"/>
    <property type="evidence" value="ECO:0007669"/>
    <property type="project" value="InterPro"/>
</dbReference>
<dbReference type="GO" id="GO:0016163">
    <property type="term" value="F:nitrogenase activity"/>
    <property type="evidence" value="ECO:0007669"/>
    <property type="project" value="UniProtKB-EC"/>
</dbReference>
<dbReference type="InterPro" id="IPR014281">
    <property type="entry name" value="Nase_VnfK"/>
</dbReference>
<dbReference type="EMBL" id="JACHXI010000006">
    <property type="protein sequence ID" value="MBB3103191.1"/>
    <property type="molecule type" value="Genomic_DNA"/>
</dbReference>